<evidence type="ECO:0000313" key="2">
    <source>
        <dbReference type="Proteomes" id="UP000034302"/>
    </source>
</evidence>
<proteinExistence type="predicted"/>
<protein>
    <submittedName>
        <fullName evidence="1">Uncharacterized protein</fullName>
    </submittedName>
</protein>
<dbReference type="EMBL" id="LBOV01000001">
    <property type="protein sequence ID" value="KKP44682.1"/>
    <property type="molecule type" value="Genomic_DNA"/>
</dbReference>
<dbReference type="AlphaFoldDB" id="A0A0G0CMT0"/>
<sequence length="459" mass="52476">MDRLPILKKNAYLIVLVKDNYIFANLAYTDFVAQRTYLLSDITDLSPLKFRLDDIVFNKKFWFEYFNALEKEFDWDIVNREYEDIFKIIDFKEEGVGVSGIKVLVDDNQPFFNNIYKSIKEFSGDVVLRILDDKYIEGLTKGLLDRLGYDDILWLDLDLSHFSIYRTNRVSHGSGMFKKEQSSGIQFNSSKIDWNNEIGLIDFIKSSQLQAFLSVDSSSEEISDKWANFVAHSCEYIIEPVVNDLLRAFTTVQNLSTKREHKDKLEGFGRKDSAIFVTGKLGRLLNNRDLLLSTIDGLELEGVFDLFVDNNNTVLTFGKSMTETVETEEILVLKGDILPKAYKVVIPEITSSRSKNKVMFSGKILSQDFENPKEIYALNPALEILKLPLGKNKTIVEGSLKNGAELSHHTSNNIEFLSSIGGVVYEYLVIDCRGKPIVYGPKTYDNKIKLKLWESGNKE</sequence>
<accession>A0A0G0CMT0</accession>
<evidence type="ECO:0000313" key="1">
    <source>
        <dbReference type="EMBL" id="KKP44682.1"/>
    </source>
</evidence>
<name>A0A0G0CMT0_9BACT</name>
<dbReference type="Proteomes" id="UP000034302">
    <property type="component" value="Unassembled WGS sequence"/>
</dbReference>
<reference evidence="1 2" key="1">
    <citation type="journal article" date="2015" name="Nature">
        <title>rRNA introns, odd ribosomes, and small enigmatic genomes across a large radiation of phyla.</title>
        <authorList>
            <person name="Brown C.T."/>
            <person name="Hug L.A."/>
            <person name="Thomas B.C."/>
            <person name="Sharon I."/>
            <person name="Castelle C.J."/>
            <person name="Singh A."/>
            <person name="Wilkins M.J."/>
            <person name="Williams K.H."/>
            <person name="Banfield J.F."/>
        </authorList>
    </citation>
    <scope>NUCLEOTIDE SEQUENCE [LARGE SCALE GENOMIC DNA]</scope>
</reference>
<comment type="caution">
    <text evidence="1">The sequence shown here is derived from an EMBL/GenBank/DDBJ whole genome shotgun (WGS) entry which is preliminary data.</text>
</comment>
<organism evidence="1 2">
    <name type="scientific">candidate division WS6 bacterium GW2011_GWC1_33_20</name>
    <dbReference type="NCBI Taxonomy" id="1619089"/>
    <lineage>
        <taxon>Bacteria</taxon>
        <taxon>Candidatus Dojkabacteria</taxon>
    </lineage>
</organism>
<gene>
    <name evidence="1" type="ORF">UR34_C0001G0028</name>
</gene>